<comment type="caution">
    <text evidence="3">The sequence shown here is derived from an EMBL/GenBank/DDBJ whole genome shotgun (WGS) entry which is preliminary data.</text>
</comment>
<dbReference type="eggNOG" id="KOG1426">
    <property type="taxonomic scope" value="Eukaryota"/>
</dbReference>
<dbReference type="PANTHER" id="PTHR46849:SF1">
    <property type="entry name" value="RCC1 DOMAIN-CONTAINING PROTEIN 1"/>
    <property type="match status" value="1"/>
</dbReference>
<feature type="region of interest" description="Disordered" evidence="2">
    <location>
        <begin position="354"/>
        <end position="395"/>
    </location>
</feature>
<feature type="compositionally biased region" description="Basic and acidic residues" evidence="2">
    <location>
        <begin position="87"/>
        <end position="96"/>
    </location>
</feature>
<dbReference type="SUPFAM" id="SSF50985">
    <property type="entry name" value="RCC1/BLIP-II"/>
    <property type="match status" value="1"/>
</dbReference>
<dbReference type="InterPro" id="IPR000408">
    <property type="entry name" value="Reg_chr_condens"/>
</dbReference>
<dbReference type="Gene3D" id="2.130.10.30">
    <property type="entry name" value="Regulator of chromosome condensation 1/beta-lactamase-inhibitor protein II"/>
    <property type="match status" value="1"/>
</dbReference>
<dbReference type="PROSITE" id="PS50012">
    <property type="entry name" value="RCC1_3"/>
    <property type="match status" value="2"/>
</dbReference>
<dbReference type="InterPro" id="IPR052830">
    <property type="entry name" value="RCC1_domain-containing"/>
</dbReference>
<feature type="compositionally biased region" description="Gly residues" evidence="2">
    <location>
        <begin position="704"/>
        <end position="722"/>
    </location>
</feature>
<keyword evidence="4" id="KW-1185">Reference proteome</keyword>
<feature type="compositionally biased region" description="Basic and acidic residues" evidence="2">
    <location>
        <begin position="149"/>
        <end position="162"/>
    </location>
</feature>
<sequence>INPRGSALQVPSFDEDDGADQEQAPPSSSPSEWLESRLVPPGRPPRRRGGSHEVLLVGAPVGLVRGDPHVVRDTQAGVRDGPGRGAPRGDHVRADAQEAGAAAHEAAAEDREGGEREEARPGPHGRGVVRRGRGDELGRRPLRPARPRPRADLLHRAADHRAAPPPQRRRGGHRDRRRGAALGGHRGAVVVERRADALGEEGRRLRRGDHGEGDQDVRVGLEQEGTVRDRGGEVRDCSRADAGHRGEEGGGGREQGKQDHRAGGSECSLREAGAGEAAHVFTWGSTSMGRCGHTSVETGRSSDRRFVQQPRHVSALRNVVVEAVAAGAGHTMALSRGGRVFAWGAGGDGQCGQGHAGNLFSPRPVEGLPSASNPTTVTRKRSSAGGDGNANSNISDVSGKVALEVTLEEESLVKQLSQGARITQTIDEDLPTRSDRIVAIRASGCYSAALSADGDVYTWGYAGGVAVGHEVPPPSDLPLIPLIEGNQYSTSTAAKVYPAGASAENKARDAKCFDTSLNVMLPRRVEATDALGLRVEEVALGPGHMVLLCSRRCDAAGPPGGRGSTLDPDDCDDDGGCNEAGIEVGHFSDTAQTETATDSTFEDTASLTGGAAAQVPPPPSGGTDGSITRSYSLANSTGTGSTNDSPDELTYSQASSVAEPQPSATRSGGGNAGEKKRRTTKGAAGGLLSKLKSTGSSRRRLSFGSGGEVATGNGGGGEGGGGGKRKSSSAIGKMMGMAKRDVSPQPHMSPVSSVTKTSCISLGEVRHLYAVAVGWLSVDAAAAAT</sequence>
<reference evidence="3 4" key="1">
    <citation type="journal article" date="2012" name="Genome Biol.">
        <title>Genome and low-iron response of an oceanic diatom adapted to chronic iron limitation.</title>
        <authorList>
            <person name="Lommer M."/>
            <person name="Specht M."/>
            <person name="Roy A.S."/>
            <person name="Kraemer L."/>
            <person name="Andreson R."/>
            <person name="Gutowska M.A."/>
            <person name="Wolf J."/>
            <person name="Bergner S.V."/>
            <person name="Schilhabel M.B."/>
            <person name="Klostermeier U.C."/>
            <person name="Beiko R.G."/>
            <person name="Rosenstiel P."/>
            <person name="Hippler M."/>
            <person name="Laroche J."/>
        </authorList>
    </citation>
    <scope>NUCLEOTIDE SEQUENCE [LARGE SCALE GENOMIC DNA]</scope>
    <source>
        <strain evidence="3 4">CCMP1005</strain>
    </source>
</reference>
<evidence type="ECO:0000313" key="3">
    <source>
        <dbReference type="EMBL" id="EJK75660.1"/>
    </source>
</evidence>
<dbReference type="AlphaFoldDB" id="K0TE36"/>
<feature type="compositionally biased region" description="Basic residues" evidence="2">
    <location>
        <begin position="167"/>
        <end position="179"/>
    </location>
</feature>
<feature type="repeat" description="RCC1" evidence="1">
    <location>
        <begin position="278"/>
        <end position="337"/>
    </location>
</feature>
<dbReference type="Pfam" id="PF00415">
    <property type="entry name" value="RCC1"/>
    <property type="match status" value="2"/>
</dbReference>
<dbReference type="Proteomes" id="UP000266841">
    <property type="component" value="Unassembled WGS sequence"/>
</dbReference>
<feature type="compositionally biased region" description="Polar residues" evidence="2">
    <location>
        <begin position="625"/>
        <end position="666"/>
    </location>
</feature>
<dbReference type="OrthoDB" id="43452at2759"/>
<accession>K0TE36</accession>
<name>K0TE36_THAOC</name>
<dbReference type="PANTHER" id="PTHR46849">
    <property type="entry name" value="RCC1 DOMAIN-CONTAINING PROTEIN 1"/>
    <property type="match status" value="1"/>
</dbReference>
<feature type="non-terminal residue" evidence="3">
    <location>
        <position position="1"/>
    </location>
</feature>
<dbReference type="PROSITE" id="PS00626">
    <property type="entry name" value="RCC1_2"/>
    <property type="match status" value="1"/>
</dbReference>
<proteinExistence type="predicted"/>
<gene>
    <name evidence="3" type="ORF">THAOC_02609</name>
</gene>
<evidence type="ECO:0000313" key="4">
    <source>
        <dbReference type="Proteomes" id="UP000266841"/>
    </source>
</evidence>
<feature type="compositionally biased region" description="Basic and acidic residues" evidence="2">
    <location>
        <begin position="191"/>
        <end position="263"/>
    </location>
</feature>
<dbReference type="InterPro" id="IPR009091">
    <property type="entry name" value="RCC1/BLIP-II"/>
</dbReference>
<feature type="repeat" description="RCC1" evidence="1">
    <location>
        <begin position="338"/>
        <end position="396"/>
    </location>
</feature>
<dbReference type="EMBL" id="AGNL01002810">
    <property type="protein sequence ID" value="EJK75660.1"/>
    <property type="molecule type" value="Genomic_DNA"/>
</dbReference>
<feature type="compositionally biased region" description="Polar residues" evidence="2">
    <location>
        <begin position="589"/>
        <end position="607"/>
    </location>
</feature>
<evidence type="ECO:0000256" key="2">
    <source>
        <dbReference type="SAM" id="MobiDB-lite"/>
    </source>
</evidence>
<protein>
    <submittedName>
        <fullName evidence="3">Uncharacterized protein</fullName>
    </submittedName>
</protein>
<feature type="compositionally biased region" description="Low complexity" evidence="2">
    <location>
        <begin position="686"/>
        <end position="696"/>
    </location>
</feature>
<organism evidence="3 4">
    <name type="scientific">Thalassiosira oceanica</name>
    <name type="common">Marine diatom</name>
    <dbReference type="NCBI Taxonomy" id="159749"/>
    <lineage>
        <taxon>Eukaryota</taxon>
        <taxon>Sar</taxon>
        <taxon>Stramenopiles</taxon>
        <taxon>Ochrophyta</taxon>
        <taxon>Bacillariophyta</taxon>
        <taxon>Coscinodiscophyceae</taxon>
        <taxon>Thalassiosirophycidae</taxon>
        <taxon>Thalassiosirales</taxon>
        <taxon>Thalassiosiraceae</taxon>
        <taxon>Thalassiosira</taxon>
    </lineage>
</organism>
<feature type="region of interest" description="Disordered" evidence="2">
    <location>
        <begin position="582"/>
        <end position="729"/>
    </location>
</feature>
<feature type="region of interest" description="Disordered" evidence="2">
    <location>
        <begin position="1"/>
        <end position="265"/>
    </location>
</feature>
<evidence type="ECO:0000256" key="1">
    <source>
        <dbReference type="PROSITE-ProRule" id="PRU00235"/>
    </source>
</evidence>
<feature type="compositionally biased region" description="Basic and acidic residues" evidence="2">
    <location>
        <begin position="106"/>
        <end position="121"/>
    </location>
</feature>